<gene>
    <name evidence="16" type="primary">LOC113212884</name>
</gene>
<evidence type="ECO:0000256" key="9">
    <source>
        <dbReference type="PROSITE-ProRule" id="PRU00723"/>
    </source>
</evidence>
<feature type="domain" description="Helicase ATP-binding" evidence="13">
    <location>
        <begin position="465"/>
        <end position="635"/>
    </location>
</feature>
<comment type="similarity">
    <text evidence="1">Belongs to the DEAD box helicase family. DEAH subfamily.</text>
</comment>
<evidence type="ECO:0000259" key="12">
    <source>
        <dbReference type="PROSITE" id="PS50103"/>
    </source>
</evidence>
<dbReference type="PROSITE" id="PS00690">
    <property type="entry name" value="DEAH_ATP_HELICASE"/>
    <property type="match status" value="1"/>
</dbReference>
<evidence type="ECO:0000256" key="2">
    <source>
        <dbReference type="ARBA" id="ARBA00012552"/>
    </source>
</evidence>
<keyword evidence="9" id="KW-0479">Metal-binding</keyword>
<dbReference type="InterPro" id="IPR059023">
    <property type="entry name" value="RNA_hel_CTD"/>
</dbReference>
<dbReference type="FunFam" id="3.40.50.300:FF:001214">
    <property type="entry name" value="DExH-box ATP-dependent RNA helicase"/>
    <property type="match status" value="1"/>
</dbReference>
<keyword evidence="3" id="KW-0547">Nucleotide-binding</keyword>
<evidence type="ECO:0000256" key="5">
    <source>
        <dbReference type="ARBA" id="ARBA00022806"/>
    </source>
</evidence>
<evidence type="ECO:0000256" key="3">
    <source>
        <dbReference type="ARBA" id="ARBA00022741"/>
    </source>
</evidence>
<evidence type="ECO:0000259" key="13">
    <source>
        <dbReference type="PROSITE" id="PS51192"/>
    </source>
</evidence>
<reference evidence="16" key="1">
    <citation type="submission" date="2025-08" db="UniProtKB">
        <authorList>
            <consortium name="RefSeq"/>
        </authorList>
    </citation>
    <scope>IDENTIFICATION</scope>
    <source>
        <tissue evidence="16">Whole organism</tissue>
    </source>
</reference>
<dbReference type="InterPro" id="IPR006575">
    <property type="entry name" value="RWD_dom"/>
</dbReference>
<dbReference type="InterPro" id="IPR002464">
    <property type="entry name" value="DNA/RNA_helicase_DEAH_CS"/>
</dbReference>
<dbReference type="SMART" id="SM00847">
    <property type="entry name" value="HA2"/>
    <property type="match status" value="1"/>
</dbReference>
<dbReference type="InterPro" id="IPR015940">
    <property type="entry name" value="UBA"/>
</dbReference>
<dbReference type="Pfam" id="PF00270">
    <property type="entry name" value="DEAD"/>
    <property type="match status" value="1"/>
</dbReference>
<accession>A0A6J1T3J0</accession>
<dbReference type="KEGG" id="foc:113212884"/>
<feature type="domain" description="Helicase C-terminal" evidence="14">
    <location>
        <begin position="740"/>
        <end position="920"/>
    </location>
</feature>
<dbReference type="GO" id="GO:0003724">
    <property type="term" value="F:RNA helicase activity"/>
    <property type="evidence" value="ECO:0007669"/>
    <property type="project" value="UniProtKB-EC"/>
</dbReference>
<keyword evidence="5 16" id="KW-0347">Helicase</keyword>
<dbReference type="InterPro" id="IPR001650">
    <property type="entry name" value="Helicase_C-like"/>
</dbReference>
<dbReference type="InterPro" id="IPR048333">
    <property type="entry name" value="HA2_WH"/>
</dbReference>
<dbReference type="CDD" id="cd23825">
    <property type="entry name" value="RWD_DHX57"/>
    <property type="match status" value="1"/>
</dbReference>
<dbReference type="SMART" id="SM00490">
    <property type="entry name" value="HELICc"/>
    <property type="match status" value="1"/>
</dbReference>
<dbReference type="PROSITE" id="PS50103">
    <property type="entry name" value="ZF_C3H1"/>
    <property type="match status" value="1"/>
</dbReference>
<feature type="compositionally biased region" description="Acidic residues" evidence="10">
    <location>
        <begin position="393"/>
        <end position="405"/>
    </location>
</feature>
<dbReference type="GO" id="GO:0008270">
    <property type="term" value="F:zinc ion binding"/>
    <property type="evidence" value="ECO:0007669"/>
    <property type="project" value="UniProtKB-KW"/>
</dbReference>
<keyword evidence="9" id="KW-0863">Zinc-finger</keyword>
<keyword evidence="4" id="KW-0378">Hydrolase</keyword>
<dbReference type="Pfam" id="PF00271">
    <property type="entry name" value="Helicase_C"/>
    <property type="match status" value="1"/>
</dbReference>
<feature type="compositionally biased region" description="Basic and acidic residues" evidence="10">
    <location>
        <begin position="8"/>
        <end position="21"/>
    </location>
</feature>
<evidence type="ECO:0000256" key="10">
    <source>
        <dbReference type="SAM" id="MobiDB-lite"/>
    </source>
</evidence>
<dbReference type="Pfam" id="PF26026">
    <property type="entry name" value="RNA_hel_CTD"/>
    <property type="match status" value="1"/>
</dbReference>
<dbReference type="SUPFAM" id="SSF54495">
    <property type="entry name" value="UBC-like"/>
    <property type="match status" value="1"/>
</dbReference>
<keyword evidence="6" id="KW-0067">ATP-binding</keyword>
<dbReference type="GO" id="GO:0003723">
    <property type="term" value="F:RNA binding"/>
    <property type="evidence" value="ECO:0007669"/>
    <property type="project" value="TreeGrafter"/>
</dbReference>
<comment type="catalytic activity">
    <reaction evidence="8">
        <text>ATP + H2O = ADP + phosphate + H(+)</text>
        <dbReference type="Rhea" id="RHEA:13065"/>
        <dbReference type="ChEBI" id="CHEBI:15377"/>
        <dbReference type="ChEBI" id="CHEBI:15378"/>
        <dbReference type="ChEBI" id="CHEBI:30616"/>
        <dbReference type="ChEBI" id="CHEBI:43474"/>
        <dbReference type="ChEBI" id="CHEBI:456216"/>
        <dbReference type="EC" id="3.6.4.13"/>
    </reaction>
</comment>
<name>A0A6J1T3J0_FRAOC</name>
<dbReference type="InterPro" id="IPR016135">
    <property type="entry name" value="UBQ-conjugating_enzyme/RWD"/>
</dbReference>
<evidence type="ECO:0000256" key="1">
    <source>
        <dbReference type="ARBA" id="ARBA00008792"/>
    </source>
</evidence>
<dbReference type="Proteomes" id="UP000504606">
    <property type="component" value="Unplaced"/>
</dbReference>
<evidence type="ECO:0000256" key="8">
    <source>
        <dbReference type="ARBA" id="ARBA00047984"/>
    </source>
</evidence>
<dbReference type="SMART" id="SM00356">
    <property type="entry name" value="ZnF_C3H1"/>
    <property type="match status" value="1"/>
</dbReference>
<dbReference type="GO" id="GO:0005524">
    <property type="term" value="F:ATP binding"/>
    <property type="evidence" value="ECO:0007669"/>
    <property type="project" value="UniProtKB-KW"/>
</dbReference>
<dbReference type="Gene3D" id="1.20.120.1080">
    <property type="match status" value="1"/>
</dbReference>
<dbReference type="Pfam" id="PF04408">
    <property type="entry name" value="WHD_HA2"/>
    <property type="match status" value="1"/>
</dbReference>
<dbReference type="OrthoDB" id="5600252at2759"/>
<feature type="zinc finger region" description="C3H1-type" evidence="9">
    <location>
        <begin position="253"/>
        <end position="281"/>
    </location>
</feature>
<dbReference type="Gene3D" id="3.40.50.300">
    <property type="entry name" value="P-loop containing nucleotide triphosphate hydrolases"/>
    <property type="match status" value="2"/>
</dbReference>
<dbReference type="RefSeq" id="XP_026287522.1">
    <property type="nucleotide sequence ID" value="XM_026431737.2"/>
</dbReference>
<dbReference type="PROSITE" id="PS50030">
    <property type="entry name" value="UBA"/>
    <property type="match status" value="1"/>
</dbReference>
<dbReference type="GO" id="GO:0016787">
    <property type="term" value="F:hydrolase activity"/>
    <property type="evidence" value="ECO:0007669"/>
    <property type="project" value="UniProtKB-KW"/>
</dbReference>
<dbReference type="Pfam" id="PF21010">
    <property type="entry name" value="HA2_C"/>
    <property type="match status" value="1"/>
</dbReference>
<keyword evidence="9" id="KW-0862">Zinc</keyword>
<dbReference type="SMART" id="SM00487">
    <property type="entry name" value="DEXDc"/>
    <property type="match status" value="1"/>
</dbReference>
<dbReference type="InterPro" id="IPR007502">
    <property type="entry name" value="Helicase-assoc_dom"/>
</dbReference>
<dbReference type="CDD" id="cd17917">
    <property type="entry name" value="DEXHc_RHA-like"/>
    <property type="match status" value="1"/>
</dbReference>
<organism evidence="15 16">
    <name type="scientific">Frankliniella occidentalis</name>
    <name type="common">Western flower thrips</name>
    <name type="synonym">Euthrips occidentalis</name>
    <dbReference type="NCBI Taxonomy" id="133901"/>
    <lineage>
        <taxon>Eukaryota</taxon>
        <taxon>Metazoa</taxon>
        <taxon>Ecdysozoa</taxon>
        <taxon>Arthropoda</taxon>
        <taxon>Hexapoda</taxon>
        <taxon>Insecta</taxon>
        <taxon>Pterygota</taxon>
        <taxon>Neoptera</taxon>
        <taxon>Paraneoptera</taxon>
        <taxon>Thysanoptera</taxon>
        <taxon>Terebrantia</taxon>
        <taxon>Thripoidea</taxon>
        <taxon>Thripidae</taxon>
        <taxon>Frankliniella</taxon>
    </lineage>
</organism>
<feature type="region of interest" description="Disordered" evidence="10">
    <location>
        <begin position="1"/>
        <end position="28"/>
    </location>
</feature>
<dbReference type="FunFam" id="3.40.50.300:FF:000325">
    <property type="entry name" value="ATP-dependent RNA helicase DHX29"/>
    <property type="match status" value="1"/>
</dbReference>
<dbReference type="CDD" id="cd18791">
    <property type="entry name" value="SF2_C_RHA"/>
    <property type="match status" value="1"/>
</dbReference>
<dbReference type="InterPro" id="IPR011709">
    <property type="entry name" value="DEAD-box_helicase_OB_fold"/>
</dbReference>
<dbReference type="SUPFAM" id="SSF52540">
    <property type="entry name" value="P-loop containing nucleoside triphosphate hydrolases"/>
    <property type="match status" value="1"/>
</dbReference>
<protein>
    <recommendedName>
        <fullName evidence="2">RNA helicase</fullName>
        <ecNumber evidence="2">3.6.4.13</ecNumber>
    </recommendedName>
</protein>
<proteinExistence type="inferred from homology"/>
<keyword evidence="15" id="KW-1185">Reference proteome</keyword>
<evidence type="ECO:0000259" key="11">
    <source>
        <dbReference type="PROSITE" id="PS50030"/>
    </source>
</evidence>
<dbReference type="FunFam" id="1.20.120.1080:FF:000002">
    <property type="entry name" value="Putative ATP-dependent RNA helicase DHX36"/>
    <property type="match status" value="1"/>
</dbReference>
<dbReference type="InterPro" id="IPR000571">
    <property type="entry name" value="Znf_CCCH"/>
</dbReference>
<feature type="domain" description="UBA" evidence="11">
    <location>
        <begin position="125"/>
        <end position="168"/>
    </location>
</feature>
<feature type="domain" description="C3H1-type" evidence="12">
    <location>
        <begin position="253"/>
        <end position="281"/>
    </location>
</feature>
<dbReference type="Pfam" id="PF05773">
    <property type="entry name" value="RWD"/>
    <property type="match status" value="1"/>
</dbReference>
<dbReference type="Gene3D" id="3.10.110.10">
    <property type="entry name" value="Ubiquitin Conjugating Enzyme"/>
    <property type="match status" value="1"/>
</dbReference>
<dbReference type="PANTHER" id="PTHR18934:SF145">
    <property type="entry name" value="ATP-DEPENDENT RNA HELICASE DHX57-RELATED"/>
    <property type="match status" value="1"/>
</dbReference>
<sequence>MSSHKRDKKSDRNSKPNERPNNHLVSGLEDLRVKVLDKNKGNVSNPEVENPGTHKVEMQTLRLAKNLENQMLDTLRQLYGENFILRKQSDYRDRGSNLARHYWMDSGGLRVLGGTDYSQKNRKKTFAEQNSFAISKLKGYGFHETHCIETLQATNGDLGASLELLIAYYFRLPLPNTSKVESIPDDILEQRSDEKASLESIYEKAFEERLPNRVWAAKLDLPYLLGRCSVPLQQKKIPVSGNRNHNARGSKKDKSKELCNFIAAGKPCKFGDKCRFSHQLTTLKENNEPVESEDKQFTLEIRFPPGSKYPSEPPLLCFSTPYHYFPPALCLRITSRLIAEAKDCAEQGFPSIYTLIDLLQNQQSEILEHLNKIGEAFPDPELPLMASNVVSEEESDCDTEYDEETSDKNAPVRRQRKTSANLVERQKQDDRLAKSFLEKRQNDAYTKSLKERKLLPAWKKGQEILDAVRNFQVVVICGETGCGKSTQVPQFLLDDWLLNHSMEKQKTCEIICTQPRRLSAIGVAERVAEERAEKIGLSVGYQIRLESKMSSQTRLLFCTTGILLRRLENDPELRSVSHIVVDEVHERSEESDFLLFILRELLPKRPDLRVILMSATINADLFSAYFNNIPVVEIPGRTFPVHQVFLDEVLEKTNYVLEEDSRFARKIKEKKRNFQDFDANSLECELSTADVLTQNASAPKDCVRDEMLSLPHLLARYSGCSMSAVKTLYLMDPEKVNYDLIEAVVTYIANGDHDYPRKGSILVFLPGIAEIRTLYNQLNDNPVLSPRLGNFVLVPLHSTLTSEEQAAVFRKPKGGARKIVLSTNIAETSITIDDCVFVVDAGRMKEKRFDSNKNMESLELAWVSRANAAQRRGRAGRVMPGVCFHLYTKYRHDFNFLAQPIPELLRIPLEQLILRMKVLRNFCDRSSHEIFGGMLEAPDVESINSALLRLQNIGALDDKQALTPLGCHLAQLPVDVRIGKLMLFGAIFRCLDSALTIAACLSYKSPFSAPFHKREDADAKKKEFAVANSDQLTALKAYTTWLKKNQISRRAGDVFAEENYLSWRTLVTIADMKHQFLELLADIGFVAVGSRRRRSGEDSVLQLSGSELNEHADNHKLLAAVLCAALYPNIVKVMTPAKTFAPSVAGCIPRQLRPDEISFKTKQDGYVNLHPSSVNHSVNNFSSPYLVYQEKVKTSRVFVRDCSMVSLLPLVMFTGKDVVVELHCGTTVLSLEEGWILFSVETHQIAELICHMRQELDRILQDKIADPSLNLFTNPKRRKVISTIITLITEG</sequence>
<evidence type="ECO:0000259" key="14">
    <source>
        <dbReference type="PROSITE" id="PS51194"/>
    </source>
</evidence>
<dbReference type="PANTHER" id="PTHR18934">
    <property type="entry name" value="ATP-DEPENDENT RNA HELICASE"/>
    <property type="match status" value="1"/>
</dbReference>
<dbReference type="PROSITE" id="PS51192">
    <property type="entry name" value="HELICASE_ATP_BIND_1"/>
    <property type="match status" value="1"/>
</dbReference>
<dbReference type="InterPro" id="IPR011545">
    <property type="entry name" value="DEAD/DEAH_box_helicase_dom"/>
</dbReference>
<dbReference type="GeneID" id="113212884"/>
<evidence type="ECO:0000256" key="7">
    <source>
        <dbReference type="ARBA" id="ARBA00023054"/>
    </source>
</evidence>
<dbReference type="PROSITE" id="PS51194">
    <property type="entry name" value="HELICASE_CTER"/>
    <property type="match status" value="1"/>
</dbReference>
<evidence type="ECO:0000313" key="16">
    <source>
        <dbReference type="RefSeq" id="XP_026287522.1"/>
    </source>
</evidence>
<evidence type="ECO:0000313" key="15">
    <source>
        <dbReference type="Proteomes" id="UP000504606"/>
    </source>
</evidence>
<dbReference type="EC" id="3.6.4.13" evidence="2"/>
<dbReference type="InterPro" id="IPR027417">
    <property type="entry name" value="P-loop_NTPase"/>
</dbReference>
<evidence type="ECO:0000256" key="6">
    <source>
        <dbReference type="ARBA" id="ARBA00022840"/>
    </source>
</evidence>
<evidence type="ECO:0000256" key="4">
    <source>
        <dbReference type="ARBA" id="ARBA00022801"/>
    </source>
</evidence>
<feature type="region of interest" description="Disordered" evidence="10">
    <location>
        <begin position="393"/>
        <end position="425"/>
    </location>
</feature>
<keyword evidence="7" id="KW-0175">Coiled coil</keyword>
<dbReference type="Pfam" id="PF07717">
    <property type="entry name" value="OB_NTP_bind"/>
    <property type="match status" value="1"/>
</dbReference>
<dbReference type="InterPro" id="IPR014001">
    <property type="entry name" value="Helicase_ATP-bd"/>
</dbReference>